<reference evidence="2 3" key="1">
    <citation type="submission" date="2019-08" db="EMBL/GenBank/DDBJ databases">
        <title>Whole genome of Aphis craccivora.</title>
        <authorList>
            <person name="Voronova N.V."/>
            <person name="Shulinski R.S."/>
            <person name="Bandarenka Y.V."/>
            <person name="Zhorov D.G."/>
            <person name="Warner D."/>
        </authorList>
    </citation>
    <scope>NUCLEOTIDE SEQUENCE [LARGE SCALE GENOMIC DNA]</scope>
    <source>
        <strain evidence="2">180601</strain>
        <tissue evidence="2">Whole Body</tissue>
    </source>
</reference>
<feature type="non-terminal residue" evidence="2">
    <location>
        <position position="834"/>
    </location>
</feature>
<name>A0A6G0Y6N0_APHCR</name>
<feature type="non-terminal residue" evidence="2">
    <location>
        <position position="1"/>
    </location>
</feature>
<dbReference type="InterPro" id="IPR032071">
    <property type="entry name" value="DUF4806"/>
</dbReference>
<dbReference type="Pfam" id="PF16064">
    <property type="entry name" value="DUF4806"/>
    <property type="match status" value="1"/>
</dbReference>
<gene>
    <name evidence="2" type="ORF">FWK35_00027513</name>
</gene>
<organism evidence="2 3">
    <name type="scientific">Aphis craccivora</name>
    <name type="common">Cowpea aphid</name>
    <dbReference type="NCBI Taxonomy" id="307492"/>
    <lineage>
        <taxon>Eukaryota</taxon>
        <taxon>Metazoa</taxon>
        <taxon>Ecdysozoa</taxon>
        <taxon>Arthropoda</taxon>
        <taxon>Hexapoda</taxon>
        <taxon>Insecta</taxon>
        <taxon>Pterygota</taxon>
        <taxon>Neoptera</taxon>
        <taxon>Paraneoptera</taxon>
        <taxon>Hemiptera</taxon>
        <taxon>Sternorrhyncha</taxon>
        <taxon>Aphidomorpha</taxon>
        <taxon>Aphidoidea</taxon>
        <taxon>Aphididae</taxon>
        <taxon>Aphidini</taxon>
        <taxon>Aphis</taxon>
        <taxon>Aphis</taxon>
    </lineage>
</organism>
<dbReference type="AlphaFoldDB" id="A0A6G0Y6N0"/>
<dbReference type="PANTHER" id="PTHR33053">
    <property type="entry name" value="PROTEIN, PUTATIVE-RELATED"/>
    <property type="match status" value="1"/>
</dbReference>
<dbReference type="PANTHER" id="PTHR33053:SF25">
    <property type="entry name" value="TRANSPOSASE DOMAIN-CONTAINING PROTEIN"/>
    <property type="match status" value="1"/>
</dbReference>
<dbReference type="Proteomes" id="UP000478052">
    <property type="component" value="Unassembled WGS sequence"/>
</dbReference>
<evidence type="ECO:0000313" key="3">
    <source>
        <dbReference type="Proteomes" id="UP000478052"/>
    </source>
</evidence>
<evidence type="ECO:0000313" key="2">
    <source>
        <dbReference type="EMBL" id="KAF0749985.1"/>
    </source>
</evidence>
<accession>A0A6G0Y6N0</accession>
<sequence length="834" mass="95416">IDDRGEIFENFQQLDVKNELSKWAVEYAVPNNTPSGLLKILKRHNYFSNFPSDARTIHQINSNIPYSQSIQIKPVLPGVYYHFGLANGIKKYIDKFFSDKTINLVIGVDGLPLAKSSGSTFWPILGYIRQLNQTAFPIGIYWCHEKPEDSNIFMNDFTEEVSDLILNGITVECPVHGTSLLRRVCFPDLDCSKRSHQGFFKKNQEQYHTPGLSSNIVNIPGINVVQNFSIDYMHCVLLGVMKKMLIVWKGSGEIGRVGVNQQKLPSDRKPRSLDELCRWKAIELRKFLLYTGPVVFYSLVSKKIYRNFLTLNVAMTIFLSPNFNHLAPYALVLMENIKIHSDPDSFASENINGETNIIKIVNICYNTHLKKEVILGRKFEAVECFFQKPIKSSDIGVYKISNCSKKIEMWNICDIKVKYAVLPIDENISRKMWAIVHFLDDNSVESVPVHWIENDQCAWPKNSHNIHKLRSNCVKTNQFEFNFYCVRVLSNNIKMLIEAEEKVLTAQYTSDISDYGSSKKRKSKDGAVDTITLTPKTLPSYMSIKKSKISTGFNVNSKFKTKINNTKAKSSKVQLCRIQASSSDSDDNMSLSNSVDYDSDKDNEYIPEIKNKTKLSYDDINEKIITIDNLNIPKINNKSVKNNESHNLVENDNKKATCLNINKEVPSAISNNIVLPSSSVDSSNSITTDYNSWTREIDYFMTAWPVSNHKELNHFEIKLQANEKDFKNKVKLELLRTGGKSAKHMIQKIMKKMFSDCVLKDFTYFGLRNKYNFSTLLINKIIFDTIQQSKFQIMKDDEIISIIGKLLTTAKARIENKKQAKDVSNSLQIEEILL</sequence>
<evidence type="ECO:0000259" key="1">
    <source>
        <dbReference type="Pfam" id="PF16064"/>
    </source>
</evidence>
<keyword evidence="3" id="KW-1185">Reference proteome</keyword>
<proteinExistence type="predicted"/>
<comment type="caution">
    <text evidence="2">The sequence shown here is derived from an EMBL/GenBank/DDBJ whole genome shotgun (WGS) entry which is preliminary data.</text>
</comment>
<dbReference type="EMBL" id="VUJU01005898">
    <property type="protein sequence ID" value="KAF0749985.1"/>
    <property type="molecule type" value="Genomic_DNA"/>
</dbReference>
<feature type="domain" description="DUF4806" evidence="1">
    <location>
        <begin position="704"/>
        <end position="780"/>
    </location>
</feature>
<dbReference type="OrthoDB" id="6614320at2759"/>
<protein>
    <recommendedName>
        <fullName evidence="1">DUF4806 domain-containing protein</fullName>
    </recommendedName>
</protein>